<evidence type="ECO:0000313" key="5">
    <source>
        <dbReference type="EMBL" id="UOE31844.1"/>
    </source>
</evidence>
<dbReference type="Proteomes" id="UP000831390">
    <property type="component" value="Chromosome"/>
</dbReference>
<dbReference type="PROSITE" id="PS50297">
    <property type="entry name" value="ANK_REP_REGION"/>
    <property type="match status" value="1"/>
</dbReference>
<keyword evidence="6" id="KW-1185">Reference proteome</keyword>
<keyword evidence="1" id="KW-0677">Repeat</keyword>
<dbReference type="InterPro" id="IPR036770">
    <property type="entry name" value="Ankyrin_rpt-contain_sf"/>
</dbReference>
<dbReference type="PROSITE" id="PS00373">
    <property type="entry name" value="GART"/>
    <property type="match status" value="1"/>
</dbReference>
<feature type="domain" description="Formyl transferase N-terminal" evidence="4">
    <location>
        <begin position="92"/>
        <end position="168"/>
    </location>
</feature>
<accession>A0ABY4AZ96</accession>
<dbReference type="InterPro" id="IPR001555">
    <property type="entry name" value="GART_AS"/>
</dbReference>
<feature type="repeat" description="ANK" evidence="3">
    <location>
        <begin position="306"/>
        <end position="338"/>
    </location>
</feature>
<evidence type="ECO:0000256" key="2">
    <source>
        <dbReference type="ARBA" id="ARBA00023043"/>
    </source>
</evidence>
<dbReference type="InterPro" id="IPR002376">
    <property type="entry name" value="Formyl_transf_N"/>
</dbReference>
<evidence type="ECO:0000256" key="3">
    <source>
        <dbReference type="PROSITE-ProRule" id="PRU00023"/>
    </source>
</evidence>
<dbReference type="EMBL" id="CP094534">
    <property type="protein sequence ID" value="UOE31844.1"/>
    <property type="molecule type" value="Genomic_DNA"/>
</dbReference>
<dbReference type="Gene3D" id="3.40.50.12230">
    <property type="match status" value="1"/>
</dbReference>
<dbReference type="RefSeq" id="WP_243508742.1">
    <property type="nucleotide sequence ID" value="NZ_CP094534.1"/>
</dbReference>
<protein>
    <submittedName>
        <fullName evidence="5">Ankyrin repeat domain-containing protein</fullName>
    </submittedName>
</protein>
<keyword evidence="2 3" id="KW-0040">ANK repeat</keyword>
<organism evidence="5 6">
    <name type="scientific">Hymenobacter monticola</name>
    <dbReference type="NCBI Taxonomy" id="1705399"/>
    <lineage>
        <taxon>Bacteria</taxon>
        <taxon>Pseudomonadati</taxon>
        <taxon>Bacteroidota</taxon>
        <taxon>Cytophagia</taxon>
        <taxon>Cytophagales</taxon>
        <taxon>Hymenobacteraceae</taxon>
        <taxon>Hymenobacter</taxon>
    </lineage>
</organism>
<name>A0ABY4AZ96_9BACT</name>
<dbReference type="PRINTS" id="PR01415">
    <property type="entry name" value="ANKYRIN"/>
</dbReference>
<dbReference type="InterPro" id="IPR036477">
    <property type="entry name" value="Formyl_transf_N_sf"/>
</dbReference>
<dbReference type="SUPFAM" id="SSF48403">
    <property type="entry name" value="Ankyrin repeat"/>
    <property type="match status" value="1"/>
</dbReference>
<gene>
    <name evidence="5" type="ORF">MTP16_11930</name>
</gene>
<evidence type="ECO:0000313" key="6">
    <source>
        <dbReference type="Proteomes" id="UP000831390"/>
    </source>
</evidence>
<evidence type="ECO:0000256" key="1">
    <source>
        <dbReference type="ARBA" id="ARBA00022737"/>
    </source>
</evidence>
<dbReference type="PROSITE" id="PS50088">
    <property type="entry name" value="ANK_REPEAT"/>
    <property type="match status" value="2"/>
</dbReference>
<sequence length="402" mass="43795">MKPIICIAGKNDIAANVLTFVAKHYDVAQVFAVANRDDTGHSTWQQSLTATAQRLGVELIILEQAYAIPQLHFFSVEFDRIVLPQRFSSGAQLYNIHFSLLPRYKGVYTAIWPILNGETETGVTLHRMEAGIDTGPIIHQRKITLGPNDTARDVYHSCLALGHEVLCEFIPQLVAKPLAGTLQPAMGSTYYGPKSIDFANLPIDLRQTAFQVHNAVRAFTFQEYQLPSVLGRRVRASHITTTASTAKPGTILAEDAEFFSISTIDFDLQLVKDYSIELLQAIDAGDEKQVEAVLPYVPDLEVRTRQGWTPLMKAAYANHLPIAKALLAAGADVNATTKKGTSVLMYAKTAAAQSGNLALVEYLLLTGADVNAKDITGKSVLDYAELEGNPAVVALLASRITS</sequence>
<dbReference type="SUPFAM" id="SSF53328">
    <property type="entry name" value="Formyltransferase"/>
    <property type="match status" value="1"/>
</dbReference>
<dbReference type="PANTHER" id="PTHR24171">
    <property type="entry name" value="ANKYRIN REPEAT DOMAIN-CONTAINING PROTEIN 39-RELATED"/>
    <property type="match status" value="1"/>
</dbReference>
<evidence type="ECO:0000259" key="4">
    <source>
        <dbReference type="Pfam" id="PF00551"/>
    </source>
</evidence>
<dbReference type="Pfam" id="PF12796">
    <property type="entry name" value="Ank_2"/>
    <property type="match status" value="1"/>
</dbReference>
<dbReference type="PANTHER" id="PTHR24171:SF9">
    <property type="entry name" value="ANKYRIN REPEAT DOMAIN-CONTAINING PROTEIN 39"/>
    <property type="match status" value="1"/>
</dbReference>
<dbReference type="Pfam" id="PF00551">
    <property type="entry name" value="Formyl_trans_N"/>
    <property type="match status" value="1"/>
</dbReference>
<feature type="repeat" description="ANK" evidence="3">
    <location>
        <begin position="351"/>
        <end position="375"/>
    </location>
</feature>
<proteinExistence type="predicted"/>
<dbReference type="InterPro" id="IPR002110">
    <property type="entry name" value="Ankyrin_rpt"/>
</dbReference>
<dbReference type="Gene3D" id="1.25.40.20">
    <property type="entry name" value="Ankyrin repeat-containing domain"/>
    <property type="match status" value="1"/>
</dbReference>
<reference evidence="5 6" key="1">
    <citation type="submission" date="2022-03" db="EMBL/GenBank/DDBJ databases">
        <title>Hymenobactersp. isolated from the air.</title>
        <authorList>
            <person name="Won M."/>
            <person name="Kwon S.-W."/>
        </authorList>
    </citation>
    <scope>NUCLEOTIDE SEQUENCE [LARGE SCALE GENOMIC DNA]</scope>
    <source>
        <strain evidence="5 6">KACC 22596</strain>
    </source>
</reference>
<dbReference type="CDD" id="cd08369">
    <property type="entry name" value="FMT_core"/>
    <property type="match status" value="1"/>
</dbReference>
<dbReference type="SMART" id="SM00248">
    <property type="entry name" value="ANK"/>
    <property type="match status" value="2"/>
</dbReference>